<organism evidence="1">
    <name type="scientific">marine sediment metagenome</name>
    <dbReference type="NCBI Taxonomy" id="412755"/>
    <lineage>
        <taxon>unclassified sequences</taxon>
        <taxon>metagenomes</taxon>
        <taxon>ecological metagenomes</taxon>
    </lineage>
</organism>
<dbReference type="AlphaFoldDB" id="A0A0F9M9Z9"/>
<comment type="caution">
    <text evidence="1">The sequence shown here is derived from an EMBL/GenBank/DDBJ whole genome shotgun (WGS) entry which is preliminary data.</text>
</comment>
<reference evidence="1" key="1">
    <citation type="journal article" date="2015" name="Nature">
        <title>Complex archaea that bridge the gap between prokaryotes and eukaryotes.</title>
        <authorList>
            <person name="Spang A."/>
            <person name="Saw J.H."/>
            <person name="Jorgensen S.L."/>
            <person name="Zaremba-Niedzwiedzka K."/>
            <person name="Martijn J."/>
            <person name="Lind A.E."/>
            <person name="van Eijk R."/>
            <person name="Schleper C."/>
            <person name="Guy L."/>
            <person name="Ettema T.J."/>
        </authorList>
    </citation>
    <scope>NUCLEOTIDE SEQUENCE</scope>
</reference>
<sequence length="106" mass="12216">MEDQYEETEMKTQEQITKEIEALKTVRPNVRPTSMFGDDNLGSIDAQIMVLKDNMDNDDINDKFDHIGSSEYILDAAVMARDWLNDEEDDDCEGLACDWPLKEKPK</sequence>
<name>A0A0F9M9Z9_9ZZZZ</name>
<protein>
    <submittedName>
        <fullName evidence="1">Uncharacterized protein</fullName>
    </submittedName>
</protein>
<dbReference type="EMBL" id="LAZR01010630">
    <property type="protein sequence ID" value="KKM65942.1"/>
    <property type="molecule type" value="Genomic_DNA"/>
</dbReference>
<gene>
    <name evidence="1" type="ORF">LCGC14_1486170</name>
</gene>
<proteinExistence type="predicted"/>
<evidence type="ECO:0000313" key="1">
    <source>
        <dbReference type="EMBL" id="KKM65942.1"/>
    </source>
</evidence>
<accession>A0A0F9M9Z9</accession>